<evidence type="ECO:0000256" key="1">
    <source>
        <dbReference type="ARBA" id="ARBA00001941"/>
    </source>
</evidence>
<dbReference type="InterPro" id="IPR001160">
    <property type="entry name" value="Peptidase_M20C"/>
</dbReference>
<evidence type="ECO:0000256" key="5">
    <source>
        <dbReference type="ARBA" id="ARBA00022801"/>
    </source>
</evidence>
<dbReference type="PRINTS" id="PR00934">
    <property type="entry name" value="XHISDIPTASE"/>
</dbReference>
<keyword evidence="4" id="KW-0479">Metal-binding</keyword>
<dbReference type="PANTHER" id="PTHR43501">
    <property type="entry name" value="CYTOSOL NON-SPECIFIC DIPEPTIDASE"/>
    <property type="match status" value="1"/>
</dbReference>
<dbReference type="InterPro" id="IPR011650">
    <property type="entry name" value="Peptidase_M20_dimer"/>
</dbReference>
<evidence type="ECO:0000256" key="10">
    <source>
        <dbReference type="ARBA" id="ARBA00038976"/>
    </source>
</evidence>
<evidence type="ECO:0000256" key="16">
    <source>
        <dbReference type="ARBA" id="ARBA00077688"/>
    </source>
</evidence>
<dbReference type="AlphaFoldDB" id="A0A928KSP1"/>
<dbReference type="PIRSF" id="PIRSF016599">
    <property type="entry name" value="Xaa-His_dipept"/>
    <property type="match status" value="1"/>
</dbReference>
<evidence type="ECO:0000313" key="20">
    <source>
        <dbReference type="Proteomes" id="UP000754750"/>
    </source>
</evidence>
<reference evidence="19" key="1">
    <citation type="submission" date="2019-04" db="EMBL/GenBank/DDBJ databases">
        <title>Evolution of Biomass-Degrading Anaerobic Consortia Revealed by Metagenomics.</title>
        <authorList>
            <person name="Peng X."/>
        </authorList>
    </citation>
    <scope>NUCLEOTIDE SEQUENCE</scope>
    <source>
        <strain evidence="19">SIG551</strain>
    </source>
</reference>
<dbReference type="FunFam" id="3.40.630.10:FF:000072">
    <property type="entry name" value="Aminoacyl-histidine dipeptidase"/>
    <property type="match status" value="1"/>
</dbReference>
<dbReference type="RefSeq" id="WP_326840402.1">
    <property type="nucleotide sequence ID" value="NZ_SVNY01000003.1"/>
</dbReference>
<dbReference type="InterPro" id="IPR002933">
    <property type="entry name" value="Peptidase_M20"/>
</dbReference>
<evidence type="ECO:0000259" key="18">
    <source>
        <dbReference type="Pfam" id="PF07687"/>
    </source>
</evidence>
<keyword evidence="7" id="KW-0482">Metalloprotease</keyword>
<comment type="caution">
    <text evidence="19">The sequence shown here is derived from an EMBL/GenBank/DDBJ whole genome shotgun (WGS) entry which is preliminary data.</text>
</comment>
<evidence type="ECO:0000256" key="12">
    <source>
        <dbReference type="ARBA" id="ARBA00061423"/>
    </source>
</evidence>
<evidence type="ECO:0000256" key="9">
    <source>
        <dbReference type="ARBA" id="ARBA00036421"/>
    </source>
</evidence>
<evidence type="ECO:0000256" key="3">
    <source>
        <dbReference type="ARBA" id="ARBA00022670"/>
    </source>
</evidence>
<evidence type="ECO:0000313" key="19">
    <source>
        <dbReference type="EMBL" id="MBE6833554.1"/>
    </source>
</evidence>
<evidence type="ECO:0000256" key="17">
    <source>
        <dbReference type="ARBA" id="ARBA00078074"/>
    </source>
</evidence>
<dbReference type="EC" id="3.4.13.18" evidence="10"/>
<evidence type="ECO:0000256" key="4">
    <source>
        <dbReference type="ARBA" id="ARBA00022723"/>
    </source>
</evidence>
<gene>
    <name evidence="19" type="ORF">E7512_08250</name>
</gene>
<organism evidence="19 20">
    <name type="scientific">Faecalispora sporosphaeroides</name>
    <dbReference type="NCBI Taxonomy" id="1549"/>
    <lineage>
        <taxon>Bacteria</taxon>
        <taxon>Bacillati</taxon>
        <taxon>Bacillota</taxon>
        <taxon>Clostridia</taxon>
        <taxon>Eubacteriales</taxon>
        <taxon>Oscillospiraceae</taxon>
        <taxon>Faecalispora</taxon>
    </lineage>
</organism>
<dbReference type="GO" id="GO:0006508">
    <property type="term" value="P:proteolysis"/>
    <property type="evidence" value="ECO:0007669"/>
    <property type="project" value="UniProtKB-KW"/>
</dbReference>
<comment type="catalytic activity">
    <reaction evidence="9">
        <text>Hydrolysis of dipeptides, preferentially hydrophobic dipeptides including prolyl amino acids.</text>
        <dbReference type="EC" id="3.4.13.18"/>
    </reaction>
</comment>
<proteinExistence type="inferred from homology"/>
<evidence type="ECO:0000256" key="11">
    <source>
        <dbReference type="ARBA" id="ARBA00044252"/>
    </source>
</evidence>
<keyword evidence="6" id="KW-0862">Zinc</keyword>
<dbReference type="GO" id="GO:0046872">
    <property type="term" value="F:metal ion binding"/>
    <property type="evidence" value="ECO:0007669"/>
    <property type="project" value="UniProtKB-KW"/>
</dbReference>
<dbReference type="Pfam" id="PF07687">
    <property type="entry name" value="M20_dimer"/>
    <property type="match status" value="1"/>
</dbReference>
<comment type="cofactor">
    <cofactor evidence="1">
        <name>Co(2+)</name>
        <dbReference type="ChEBI" id="CHEBI:48828"/>
    </cofactor>
</comment>
<keyword evidence="5" id="KW-0378">Hydrolase</keyword>
<evidence type="ECO:0000256" key="2">
    <source>
        <dbReference type="ARBA" id="ARBA00001947"/>
    </source>
</evidence>
<dbReference type="FunFam" id="3.40.630.10:FF:000015">
    <property type="entry name" value="Aminoacyl-histidine dipeptidase PepD"/>
    <property type="match status" value="1"/>
</dbReference>
<comment type="similarity">
    <text evidence="12">Belongs to the peptidase M20C family.</text>
</comment>
<dbReference type="CDD" id="cd03890">
    <property type="entry name" value="M20_pepD"/>
    <property type="match status" value="1"/>
</dbReference>
<dbReference type="Proteomes" id="UP000754750">
    <property type="component" value="Unassembled WGS sequence"/>
</dbReference>
<dbReference type="SUPFAM" id="SSF53187">
    <property type="entry name" value="Zn-dependent exopeptidases"/>
    <property type="match status" value="1"/>
</dbReference>
<evidence type="ECO:0000256" key="7">
    <source>
        <dbReference type="ARBA" id="ARBA00023049"/>
    </source>
</evidence>
<evidence type="ECO:0000256" key="13">
    <source>
        <dbReference type="ARBA" id="ARBA00071271"/>
    </source>
</evidence>
<protein>
    <recommendedName>
        <fullName evidence="13">Cytosol non-specific dipeptidase</fullName>
        <ecNumber evidence="10">3.4.13.18</ecNumber>
    </recommendedName>
    <alternativeName>
        <fullName evidence="16">Aminoacyl-histidine dipeptidase</fullName>
    </alternativeName>
    <alternativeName>
        <fullName evidence="15">Beta-alanyl-histidine dipeptidase</fullName>
    </alternativeName>
    <alternativeName>
        <fullName evidence="14">Carnosinase</fullName>
    </alternativeName>
    <alternativeName>
        <fullName evidence="11">Peptidase D</fullName>
    </alternativeName>
    <alternativeName>
        <fullName evidence="17">Xaa-His dipeptidase</fullName>
    </alternativeName>
</protein>
<evidence type="ECO:0000256" key="6">
    <source>
        <dbReference type="ARBA" id="ARBA00022833"/>
    </source>
</evidence>
<accession>A0A928KSP1</accession>
<name>A0A928KSP1_9FIRM</name>
<dbReference type="NCBIfam" id="TIGR01893">
    <property type="entry name" value="aa-his-dipept"/>
    <property type="match status" value="1"/>
</dbReference>
<dbReference type="GO" id="GO:0005829">
    <property type="term" value="C:cytosol"/>
    <property type="evidence" value="ECO:0007669"/>
    <property type="project" value="TreeGrafter"/>
</dbReference>
<sequence length="479" mass="52424">MGVLEHLEPNRVFHFFEEISAIPRGSTNTRAVSDWCVSFAKARGLEYHQDSFNNVILIKEATPGYESAEPVILQGHLDMVCEKEPGCTKDMEKEGIDLVIDGDRIRAKGTTLGGDNGIAVAMALAVLDSKELSHPRVEVILTIDEEIGMLGAIQLDMSPLKGRRLINLDSEEEGIFTVSCAGGNMTRCRLPIARAPYSGTVLHITMGGLLGGHSGADIDKGRANANMLLGRLLYAVKKKSDFRLISAEGGKKDNAIPQQSQALLAAANADLVRVIAAQMEAAFQSEYQKNDPGLFVEVTDAAAERVPMDDTSTRKVLHLLTCMPNGVQEMSADIEGLVQTSLNLGILATEEEELLASFCLRSSVATQKQMLVDRLACEMELLGGDIQIFGDYPAWEYKHESALRDLMVRIFQKQYGRDPEISAIHAGLECGMFMGKLPDLDCISIGPDMSEVHTYRESMSISSVGRVWNYLVEVLQCLK</sequence>
<dbReference type="EMBL" id="SVNY01000003">
    <property type="protein sequence ID" value="MBE6833554.1"/>
    <property type="molecule type" value="Genomic_DNA"/>
</dbReference>
<feature type="domain" description="Peptidase M20 dimerisation" evidence="18">
    <location>
        <begin position="208"/>
        <end position="287"/>
    </location>
</feature>
<dbReference type="GO" id="GO:0070573">
    <property type="term" value="F:metallodipeptidase activity"/>
    <property type="evidence" value="ECO:0007669"/>
    <property type="project" value="TreeGrafter"/>
</dbReference>
<keyword evidence="8" id="KW-0170">Cobalt</keyword>
<evidence type="ECO:0000256" key="15">
    <source>
        <dbReference type="ARBA" id="ARBA00076004"/>
    </source>
</evidence>
<evidence type="ECO:0000256" key="8">
    <source>
        <dbReference type="ARBA" id="ARBA00023285"/>
    </source>
</evidence>
<dbReference type="Pfam" id="PF01546">
    <property type="entry name" value="Peptidase_M20"/>
    <property type="match status" value="1"/>
</dbReference>
<dbReference type="PANTHER" id="PTHR43501:SF1">
    <property type="entry name" value="CYTOSOL NON-SPECIFIC DIPEPTIDASE"/>
    <property type="match status" value="1"/>
</dbReference>
<evidence type="ECO:0000256" key="14">
    <source>
        <dbReference type="ARBA" id="ARBA00075285"/>
    </source>
</evidence>
<comment type="cofactor">
    <cofactor evidence="2">
        <name>Zn(2+)</name>
        <dbReference type="ChEBI" id="CHEBI:29105"/>
    </cofactor>
</comment>
<keyword evidence="3" id="KW-0645">Protease</keyword>
<dbReference type="Gene3D" id="3.40.630.10">
    <property type="entry name" value="Zn peptidases"/>
    <property type="match status" value="2"/>
</dbReference>